<evidence type="ECO:0000256" key="1">
    <source>
        <dbReference type="ARBA" id="ARBA00008894"/>
    </source>
</evidence>
<evidence type="ECO:0000256" key="3">
    <source>
        <dbReference type="ARBA" id="ARBA00022737"/>
    </source>
</evidence>
<dbReference type="GO" id="GO:0006952">
    <property type="term" value="P:defense response"/>
    <property type="evidence" value="ECO:0007669"/>
    <property type="project" value="UniProtKB-KW"/>
</dbReference>
<reference evidence="10" key="2">
    <citation type="journal article" date="2017" name="J. Anim. Genet.">
        <title>Multiple reference genome sequences of hot pepper reveal the massive evolution of plant disease resistance genes by retroduplication.</title>
        <authorList>
            <person name="Kim S."/>
            <person name="Park J."/>
            <person name="Yeom S.-I."/>
            <person name="Kim Y.-M."/>
            <person name="Seo E."/>
            <person name="Kim K.-T."/>
            <person name="Kim M.-S."/>
            <person name="Lee J.M."/>
            <person name="Cheong K."/>
            <person name="Shin H.-S."/>
            <person name="Kim S.-B."/>
            <person name="Han K."/>
            <person name="Lee J."/>
            <person name="Park M."/>
            <person name="Lee H.-A."/>
            <person name="Lee H.-Y."/>
            <person name="Lee Y."/>
            <person name="Oh S."/>
            <person name="Lee J.H."/>
            <person name="Choi E."/>
            <person name="Choi E."/>
            <person name="Lee S.E."/>
            <person name="Jeon J."/>
            <person name="Kim H."/>
            <person name="Choi G."/>
            <person name="Song H."/>
            <person name="Lee J."/>
            <person name="Lee S.-C."/>
            <person name="Kwon J.-K."/>
            <person name="Lee H.-Y."/>
            <person name="Koo N."/>
            <person name="Hong Y."/>
            <person name="Kim R.W."/>
            <person name="Kang W.-H."/>
            <person name="Huh J.H."/>
            <person name="Kang B.-C."/>
            <person name="Yang T.-J."/>
            <person name="Lee Y.-H."/>
            <person name="Bennetzen J.L."/>
            <person name="Choi D."/>
        </authorList>
    </citation>
    <scope>NUCLEOTIDE SEQUENCE [LARGE SCALE GENOMIC DNA]</scope>
    <source>
        <strain evidence="10">cv. PBC81</strain>
    </source>
</reference>
<dbReference type="STRING" id="33114.A0A2G2XLI1"/>
<dbReference type="SUPFAM" id="SSF52058">
    <property type="entry name" value="L domain-like"/>
    <property type="match status" value="1"/>
</dbReference>
<dbReference type="InterPro" id="IPR032675">
    <property type="entry name" value="LRR_dom_sf"/>
</dbReference>
<evidence type="ECO:0000256" key="4">
    <source>
        <dbReference type="ARBA" id="ARBA00022741"/>
    </source>
</evidence>
<keyword evidence="2" id="KW-0433">Leucine-rich repeat</keyword>
<dbReference type="EMBL" id="MLFT02000001">
    <property type="protein sequence ID" value="PHT58319.1"/>
    <property type="molecule type" value="Genomic_DNA"/>
</dbReference>
<evidence type="ECO:0000256" key="2">
    <source>
        <dbReference type="ARBA" id="ARBA00022614"/>
    </source>
</evidence>
<evidence type="ECO:0008006" key="11">
    <source>
        <dbReference type="Google" id="ProtNLM"/>
    </source>
</evidence>
<dbReference type="Proteomes" id="UP000224567">
    <property type="component" value="Unassembled WGS sequence"/>
</dbReference>
<dbReference type="PANTHER" id="PTHR15140">
    <property type="entry name" value="TUBULIN-SPECIFIC CHAPERONE E"/>
    <property type="match status" value="1"/>
</dbReference>
<organism evidence="9 10">
    <name type="scientific">Capsicum baccatum</name>
    <name type="common">Peruvian pepper</name>
    <dbReference type="NCBI Taxonomy" id="33114"/>
    <lineage>
        <taxon>Eukaryota</taxon>
        <taxon>Viridiplantae</taxon>
        <taxon>Streptophyta</taxon>
        <taxon>Embryophyta</taxon>
        <taxon>Tracheophyta</taxon>
        <taxon>Spermatophyta</taxon>
        <taxon>Magnoliopsida</taxon>
        <taxon>eudicotyledons</taxon>
        <taxon>Gunneridae</taxon>
        <taxon>Pentapetalae</taxon>
        <taxon>asterids</taxon>
        <taxon>lamiids</taxon>
        <taxon>Solanales</taxon>
        <taxon>Solanaceae</taxon>
        <taxon>Solanoideae</taxon>
        <taxon>Capsiceae</taxon>
        <taxon>Capsicum</taxon>
    </lineage>
</organism>
<keyword evidence="4" id="KW-0547">Nucleotide-binding</keyword>
<dbReference type="Pfam" id="PF23559">
    <property type="entry name" value="WHD_DRP"/>
    <property type="match status" value="1"/>
</dbReference>
<protein>
    <recommendedName>
        <fullName evidence="11">NB-ARC domain-containing protein</fullName>
    </recommendedName>
</protein>
<dbReference type="InterPro" id="IPR036388">
    <property type="entry name" value="WH-like_DNA-bd_sf"/>
</dbReference>
<evidence type="ECO:0000256" key="6">
    <source>
        <dbReference type="ARBA" id="ARBA00022840"/>
    </source>
</evidence>
<dbReference type="InterPro" id="IPR055414">
    <property type="entry name" value="LRR_R13L4/SHOC2-like"/>
</dbReference>
<sequence>MYYDPSIVSFFDIRGWITVSKDYNYPNILACLLQDAIGVKEKLDKFSDEDLEDHLQKGVLALSYNHLPPHLKSCFLYFGVFPKAREISVKKLLRLWTAEGLLELKGLEEPEKLGSSLLQDLIDKSLVVVGEQSLDGKIKAYRIHDLLRDLCLREAESENLLVLDLEKVSCYDLPREIVQLSSLRYFSMVVCKITKDLSISKLWNLQTLVFRQSYRGASPPIILSNGIWEMSQLRHLQSTGMYLCSPPQLSANEVKYRVLENLQSVSGLSSRCCTKEIFEGIKKVKKVQIFDTVHEIYSKLKSLDNLICLHELEELSIEGYIYSFIRLPRLEFFPPNLTKLTVNNTRLPWKEMTIISKLPKLKVLQLKKYAFDMKIVWELTEMGFPELRFLLLEESTLVYWRVADDYFPCLERVVIRNCRPSLVTFFDRIQKEQLESSGSDMHKVYAFDTIREFDEDHGEVMKTVEEDSNKDLQNFI</sequence>
<dbReference type="Gene3D" id="1.10.10.10">
    <property type="entry name" value="Winged helix-like DNA-binding domain superfamily/Winged helix DNA-binding domain"/>
    <property type="match status" value="1"/>
</dbReference>
<keyword evidence="10" id="KW-1185">Reference proteome</keyword>
<dbReference type="AlphaFoldDB" id="A0A2G2XLI1"/>
<comment type="caution">
    <text evidence="9">The sequence shown here is derived from an EMBL/GenBank/DDBJ whole genome shotgun (WGS) entry which is preliminary data.</text>
</comment>
<keyword evidence="6" id="KW-0067">ATP-binding</keyword>
<reference evidence="9 10" key="1">
    <citation type="journal article" date="2017" name="Genome Biol.">
        <title>New reference genome sequences of hot pepper reveal the massive evolution of plant disease-resistance genes by retroduplication.</title>
        <authorList>
            <person name="Kim S."/>
            <person name="Park J."/>
            <person name="Yeom S.I."/>
            <person name="Kim Y.M."/>
            <person name="Seo E."/>
            <person name="Kim K.T."/>
            <person name="Kim M.S."/>
            <person name="Lee J.M."/>
            <person name="Cheong K."/>
            <person name="Shin H.S."/>
            <person name="Kim S.B."/>
            <person name="Han K."/>
            <person name="Lee J."/>
            <person name="Park M."/>
            <person name="Lee H.A."/>
            <person name="Lee H.Y."/>
            <person name="Lee Y."/>
            <person name="Oh S."/>
            <person name="Lee J.H."/>
            <person name="Choi E."/>
            <person name="Choi E."/>
            <person name="Lee S.E."/>
            <person name="Jeon J."/>
            <person name="Kim H."/>
            <person name="Choi G."/>
            <person name="Song H."/>
            <person name="Lee J."/>
            <person name="Lee S.C."/>
            <person name="Kwon J.K."/>
            <person name="Lee H.Y."/>
            <person name="Koo N."/>
            <person name="Hong Y."/>
            <person name="Kim R.W."/>
            <person name="Kang W.H."/>
            <person name="Huh J.H."/>
            <person name="Kang B.C."/>
            <person name="Yang T.J."/>
            <person name="Lee Y.H."/>
            <person name="Bennetzen J.L."/>
            <person name="Choi D."/>
        </authorList>
    </citation>
    <scope>NUCLEOTIDE SEQUENCE [LARGE SCALE GENOMIC DNA]</scope>
    <source>
        <strain evidence="10">cv. PBC81</strain>
    </source>
</reference>
<gene>
    <name evidence="9" type="ORF">CQW23_00682</name>
</gene>
<evidence type="ECO:0000259" key="7">
    <source>
        <dbReference type="Pfam" id="PF23559"/>
    </source>
</evidence>
<comment type="similarity">
    <text evidence="1">Belongs to the disease resistance NB-LRR family.</text>
</comment>
<name>A0A2G2XLI1_CAPBA</name>
<dbReference type="PANTHER" id="PTHR15140:SF45">
    <property type="entry name" value="LATE BLIGHT RESISTANCE PROTEIN HOMOLOG R1A-3"/>
    <property type="match status" value="1"/>
</dbReference>
<dbReference type="FunFam" id="1.10.10.10:FF:000322">
    <property type="entry name" value="Probable disease resistance protein At1g63360"/>
    <property type="match status" value="1"/>
</dbReference>
<evidence type="ECO:0000256" key="5">
    <source>
        <dbReference type="ARBA" id="ARBA00022821"/>
    </source>
</evidence>
<proteinExistence type="inferred from homology"/>
<feature type="domain" description="Disease resistance R13L4/SHOC-2-like LRR" evidence="8">
    <location>
        <begin position="162"/>
        <end position="416"/>
    </location>
</feature>
<dbReference type="Pfam" id="PF23598">
    <property type="entry name" value="LRR_14"/>
    <property type="match status" value="1"/>
</dbReference>
<feature type="domain" description="Disease resistance protein winged helix" evidence="7">
    <location>
        <begin position="80"/>
        <end position="151"/>
    </location>
</feature>
<accession>A0A2G2XLI1</accession>
<dbReference type="InterPro" id="IPR058922">
    <property type="entry name" value="WHD_DRP"/>
</dbReference>
<evidence type="ECO:0000259" key="8">
    <source>
        <dbReference type="Pfam" id="PF23598"/>
    </source>
</evidence>
<dbReference type="GO" id="GO:0005524">
    <property type="term" value="F:ATP binding"/>
    <property type="evidence" value="ECO:0007669"/>
    <property type="project" value="UniProtKB-KW"/>
</dbReference>
<evidence type="ECO:0000313" key="10">
    <source>
        <dbReference type="Proteomes" id="UP000224567"/>
    </source>
</evidence>
<evidence type="ECO:0000313" key="9">
    <source>
        <dbReference type="EMBL" id="PHT58319.1"/>
    </source>
</evidence>
<keyword evidence="5" id="KW-0611">Plant defense</keyword>
<dbReference type="Gene3D" id="3.80.10.10">
    <property type="entry name" value="Ribonuclease Inhibitor"/>
    <property type="match status" value="1"/>
</dbReference>
<keyword evidence="3" id="KW-0677">Repeat</keyword>
<dbReference type="OrthoDB" id="1275048at2759"/>